<gene>
    <name evidence="2" type="ORF">AYR66_25530</name>
</gene>
<reference evidence="2 3" key="1">
    <citation type="submission" date="2016-02" db="EMBL/GenBank/DDBJ databases">
        <authorList>
            <person name="Wen L."/>
            <person name="He K."/>
            <person name="Yang H."/>
        </authorList>
    </citation>
    <scope>NUCLEOTIDE SEQUENCE [LARGE SCALE GENOMIC DNA]</scope>
    <source>
        <strain evidence="2 3">TSA40</strain>
    </source>
</reference>
<keyword evidence="1" id="KW-1133">Transmembrane helix</keyword>
<dbReference type="Proteomes" id="UP000197535">
    <property type="component" value="Unassembled WGS sequence"/>
</dbReference>
<feature type="transmembrane region" description="Helical" evidence="1">
    <location>
        <begin position="89"/>
        <end position="108"/>
    </location>
</feature>
<comment type="caution">
    <text evidence="2">The sequence shown here is derived from an EMBL/GenBank/DDBJ whole genome shotgun (WGS) entry which is preliminary data.</text>
</comment>
<evidence type="ECO:0000313" key="2">
    <source>
        <dbReference type="EMBL" id="OWW22355.1"/>
    </source>
</evidence>
<keyword evidence="3" id="KW-1185">Reference proteome</keyword>
<name>A0A254TIN7_9BURK</name>
<keyword evidence="1" id="KW-0472">Membrane</keyword>
<dbReference type="AlphaFoldDB" id="A0A254TIN7"/>
<sequence>MTIRRDDLVAAAAAGLLQYRQVDPLLVFLLQRDITAQRQAMLAQQARPRQVQGVHALLSFILGVLAVITAAMFTVLFSSRAAHAFGSGAYVLFALAYIAAGMSIAAWFRRRGYGRRLRLLFAVVLATVPLAVVALQQVAT</sequence>
<organism evidence="2 3">
    <name type="scientific">Noviherbaspirillum denitrificans</name>
    <dbReference type="NCBI Taxonomy" id="1968433"/>
    <lineage>
        <taxon>Bacteria</taxon>
        <taxon>Pseudomonadati</taxon>
        <taxon>Pseudomonadota</taxon>
        <taxon>Betaproteobacteria</taxon>
        <taxon>Burkholderiales</taxon>
        <taxon>Oxalobacteraceae</taxon>
        <taxon>Noviherbaspirillum</taxon>
    </lineage>
</organism>
<accession>A0A254TIN7</accession>
<feature type="transmembrane region" description="Helical" evidence="1">
    <location>
        <begin position="120"/>
        <end position="139"/>
    </location>
</feature>
<evidence type="ECO:0000256" key="1">
    <source>
        <dbReference type="SAM" id="Phobius"/>
    </source>
</evidence>
<keyword evidence="1" id="KW-0812">Transmembrane</keyword>
<evidence type="ECO:0000313" key="3">
    <source>
        <dbReference type="Proteomes" id="UP000197535"/>
    </source>
</evidence>
<protein>
    <submittedName>
        <fullName evidence="2">Uncharacterized protein</fullName>
    </submittedName>
</protein>
<proteinExistence type="predicted"/>
<feature type="transmembrane region" description="Helical" evidence="1">
    <location>
        <begin position="56"/>
        <end position="77"/>
    </location>
</feature>
<dbReference type="RefSeq" id="WP_206047243.1">
    <property type="nucleotide sequence ID" value="NZ_LSTO01000001.1"/>
</dbReference>
<dbReference type="EMBL" id="LSTO01000001">
    <property type="protein sequence ID" value="OWW22355.1"/>
    <property type="molecule type" value="Genomic_DNA"/>
</dbReference>